<sequence length="85" mass="9456">MDRLLQLRCSWSDSNPERFTKRMVHRNYLEQKGLPTSAESGVACPTPGSRIAFVAEQPGKAQSPPHIVARDPGDWGGPSRHLDRC</sequence>
<reference evidence="2 3" key="1">
    <citation type="submission" date="2016-10" db="EMBL/GenBank/DDBJ databases">
        <authorList>
            <person name="de Groot N.N."/>
        </authorList>
    </citation>
    <scope>NUCLEOTIDE SEQUENCE [LARGE SCALE GENOMIC DNA]</scope>
    <source>
        <strain evidence="2 3">DSM 3857</strain>
    </source>
</reference>
<organism evidence="2 3">
    <name type="scientific">Gemmobacter aquatilis</name>
    <dbReference type="NCBI Taxonomy" id="933059"/>
    <lineage>
        <taxon>Bacteria</taxon>
        <taxon>Pseudomonadati</taxon>
        <taxon>Pseudomonadota</taxon>
        <taxon>Alphaproteobacteria</taxon>
        <taxon>Rhodobacterales</taxon>
        <taxon>Paracoccaceae</taxon>
        <taxon>Gemmobacter</taxon>
    </lineage>
</organism>
<gene>
    <name evidence="2" type="ORF">SAMN04488103_12012</name>
</gene>
<feature type="region of interest" description="Disordered" evidence="1">
    <location>
        <begin position="58"/>
        <end position="85"/>
    </location>
</feature>
<dbReference type="Proteomes" id="UP000198761">
    <property type="component" value="Unassembled WGS sequence"/>
</dbReference>
<dbReference type="EMBL" id="FOCE01000020">
    <property type="protein sequence ID" value="SEO29826.1"/>
    <property type="molecule type" value="Genomic_DNA"/>
</dbReference>
<evidence type="ECO:0000313" key="2">
    <source>
        <dbReference type="EMBL" id="SEO29826.1"/>
    </source>
</evidence>
<keyword evidence="3" id="KW-1185">Reference proteome</keyword>
<protein>
    <submittedName>
        <fullName evidence="2">Uncharacterized protein</fullName>
    </submittedName>
</protein>
<accession>A0A1H8NJT1</accession>
<dbReference type="AlphaFoldDB" id="A0A1H8NJT1"/>
<evidence type="ECO:0000313" key="3">
    <source>
        <dbReference type="Proteomes" id="UP000198761"/>
    </source>
</evidence>
<name>A0A1H8NJT1_9RHOB</name>
<proteinExistence type="predicted"/>
<evidence type="ECO:0000256" key="1">
    <source>
        <dbReference type="SAM" id="MobiDB-lite"/>
    </source>
</evidence>